<keyword evidence="1" id="KW-0732">Signal</keyword>
<dbReference type="EMBL" id="CP059693">
    <property type="protein sequence ID" value="WDE11377.1"/>
    <property type="molecule type" value="Genomic_DNA"/>
</dbReference>
<evidence type="ECO:0000256" key="1">
    <source>
        <dbReference type="SAM" id="SignalP"/>
    </source>
</evidence>
<dbReference type="RefSeq" id="WP_274051533.1">
    <property type="nucleotide sequence ID" value="NZ_CP059693.1"/>
</dbReference>
<name>A0ABY7VDB5_9GAMM</name>
<protein>
    <recommendedName>
        <fullName evidence="4">Lipoprotein</fullName>
    </recommendedName>
</protein>
<organism evidence="2 3">
    <name type="scientific">Thalassomonas haliotis</name>
    <dbReference type="NCBI Taxonomy" id="485448"/>
    <lineage>
        <taxon>Bacteria</taxon>
        <taxon>Pseudomonadati</taxon>
        <taxon>Pseudomonadota</taxon>
        <taxon>Gammaproteobacteria</taxon>
        <taxon>Alteromonadales</taxon>
        <taxon>Colwelliaceae</taxon>
        <taxon>Thalassomonas</taxon>
    </lineage>
</organism>
<proteinExistence type="predicted"/>
<reference evidence="2 3" key="1">
    <citation type="journal article" date="2022" name="Mar. Drugs">
        <title>Bioassay-Guided Fractionation Leads to the Detection of Cholic Acid Generated by the Rare Thalassomonas sp.</title>
        <authorList>
            <person name="Pheiffer F."/>
            <person name="Schneider Y.K."/>
            <person name="Hansen E.H."/>
            <person name="Andersen J.H."/>
            <person name="Isaksson J."/>
            <person name="Busche T."/>
            <person name="R C."/>
            <person name="Kalinowski J."/>
            <person name="Zyl L.V."/>
            <person name="Trindade M."/>
        </authorList>
    </citation>
    <scope>NUCLEOTIDE SEQUENCE [LARGE SCALE GENOMIC DNA]</scope>
    <source>
        <strain evidence="2 3">A5K-61T</strain>
    </source>
</reference>
<evidence type="ECO:0008006" key="4">
    <source>
        <dbReference type="Google" id="ProtNLM"/>
    </source>
</evidence>
<sequence>MFNIKNIVIGSTLVLSSLAAQAAGVGNHELIDEAVAAQHGYNLQGLQWVSGVETRGINSPLTSDFADTRYATAAEVTALLAGADLNFIDQVIANNNWEVRELQYGAVDSQSLGTRKCTPDGSSVSSVCALKKDYNFSLDQVQHWVSEQHNAYTLLIVDQDYVKPKEAWEWDAYTEVSEADGAQLDLSGLTWMRFKTIAHMSSKEIKEALAWGGSLSDWRWATATEVAALFKSDHDSEFQKVFLGSDIMGPNTLFYAGLEVNAAECSPLAEDIERQSLDTACAVMLSFPDVSWLSREVHTRIDFRSFLFLGDQNEYAVALVRK</sequence>
<feature type="chain" id="PRO_5046565958" description="Lipoprotein" evidence="1">
    <location>
        <begin position="23"/>
        <end position="322"/>
    </location>
</feature>
<keyword evidence="3" id="KW-1185">Reference proteome</keyword>
<gene>
    <name evidence="2" type="ORF">H3N35_24675</name>
</gene>
<evidence type="ECO:0000313" key="3">
    <source>
        <dbReference type="Proteomes" id="UP001215231"/>
    </source>
</evidence>
<dbReference type="Proteomes" id="UP001215231">
    <property type="component" value="Chromosome"/>
</dbReference>
<accession>A0ABY7VDB5</accession>
<evidence type="ECO:0000313" key="2">
    <source>
        <dbReference type="EMBL" id="WDE11377.1"/>
    </source>
</evidence>
<feature type="signal peptide" evidence="1">
    <location>
        <begin position="1"/>
        <end position="22"/>
    </location>
</feature>